<evidence type="ECO:0008006" key="3">
    <source>
        <dbReference type="Google" id="ProtNLM"/>
    </source>
</evidence>
<evidence type="ECO:0000313" key="2">
    <source>
        <dbReference type="Proteomes" id="UP000010824"/>
    </source>
</evidence>
<dbReference type="EMBL" id="CP003167">
    <property type="protein sequence ID" value="AGB01860.1"/>
    <property type="molecule type" value="Genomic_DNA"/>
</dbReference>
<sequence>MLDHCPGAANLRTPTLAIKKCPRCGDEVELFSNDVSVKCSTCGFEVYNDTISCVQWCKYAKECVGEETYHKVMAQLKAQENAHKKP</sequence>
<reference evidence="2" key="1">
    <citation type="submission" date="2011-12" db="EMBL/GenBank/DDBJ databases">
        <title>Complete sequence of Methanoregula formicicum SMSP.</title>
        <authorList>
            <person name="Lucas S."/>
            <person name="Han J."/>
            <person name="Lapidus A."/>
            <person name="Cheng J.-F."/>
            <person name="Goodwin L."/>
            <person name="Pitluck S."/>
            <person name="Peters L."/>
            <person name="Ovchinnikova G."/>
            <person name="Teshima H."/>
            <person name="Detter J.C."/>
            <person name="Han C."/>
            <person name="Tapia R."/>
            <person name="Land M."/>
            <person name="Hauser L."/>
            <person name="Kyrpides N."/>
            <person name="Ivanova N."/>
            <person name="Pagani I."/>
            <person name="Imachi H."/>
            <person name="Tamaki H."/>
            <person name="Sekiguchi Y."/>
            <person name="Kamagata Y."/>
            <person name="Cadillo-Quiroz H."/>
            <person name="Zinder S."/>
            <person name="Liu W.-T."/>
            <person name="Woyke T."/>
        </authorList>
    </citation>
    <scope>NUCLEOTIDE SEQUENCE [LARGE SCALE GENOMIC DNA]</scope>
    <source>
        <strain evidence="2">DSM 22288 / NBRC 105244 / SMSP</strain>
    </source>
</reference>
<organism evidence="1 2">
    <name type="scientific">Methanoregula formicica (strain DSM 22288 / NBRC 105244 / SMSP)</name>
    <dbReference type="NCBI Taxonomy" id="593750"/>
    <lineage>
        <taxon>Archaea</taxon>
        <taxon>Methanobacteriati</taxon>
        <taxon>Methanobacteriota</taxon>
        <taxon>Stenosarchaea group</taxon>
        <taxon>Methanomicrobia</taxon>
        <taxon>Methanomicrobiales</taxon>
        <taxon>Methanoregulaceae</taxon>
        <taxon>Methanoregula</taxon>
    </lineage>
</organism>
<protein>
    <recommendedName>
        <fullName evidence="3">Phosphohydrolase</fullName>
    </recommendedName>
</protein>
<dbReference type="InParanoid" id="L0HCW4"/>
<name>L0HCW4_METFS</name>
<dbReference type="STRING" id="593750.Metfor_0800"/>
<dbReference type="eggNOG" id="arCOG08014">
    <property type="taxonomic scope" value="Archaea"/>
</dbReference>
<dbReference type="GeneID" id="14310113"/>
<dbReference type="RefSeq" id="WP_015284824.1">
    <property type="nucleotide sequence ID" value="NC_019943.1"/>
</dbReference>
<dbReference type="OrthoDB" id="115736at2157"/>
<accession>L0HCW4</accession>
<keyword evidence="2" id="KW-1185">Reference proteome</keyword>
<dbReference type="KEGG" id="mfo:Metfor_0800"/>
<dbReference type="HOGENOM" id="CLU_2490443_0_0_2"/>
<gene>
    <name evidence="1" type="ordered locus">Metfor_0800</name>
</gene>
<proteinExistence type="predicted"/>
<dbReference type="Proteomes" id="UP000010824">
    <property type="component" value="Chromosome"/>
</dbReference>
<reference evidence="1 2" key="2">
    <citation type="journal article" date="2014" name="Genome Announc.">
        <title>Complete Genome Sequence of Methanoregula formicica SMSPT, a Mesophilic Hydrogenotrophic Methanogen Isolated from a Methanogenic Upflow Anaerobic Sludge Blanket Reactor.</title>
        <authorList>
            <person name="Yamamoto K."/>
            <person name="Tamaki H."/>
            <person name="Cadillo-Quiroz H."/>
            <person name="Imachi H."/>
            <person name="Kyrpides N."/>
            <person name="Woyke T."/>
            <person name="Goodwin L."/>
            <person name="Zinder S.H."/>
            <person name="Kamagata Y."/>
            <person name="Liu W.T."/>
        </authorList>
    </citation>
    <scope>NUCLEOTIDE SEQUENCE [LARGE SCALE GENOMIC DNA]</scope>
    <source>
        <strain evidence="2">DSM 22288 / NBRC 105244 / SMSP</strain>
    </source>
</reference>
<evidence type="ECO:0000313" key="1">
    <source>
        <dbReference type="EMBL" id="AGB01860.1"/>
    </source>
</evidence>
<dbReference type="AlphaFoldDB" id="L0HCW4"/>